<dbReference type="GO" id="GO:0005634">
    <property type="term" value="C:nucleus"/>
    <property type="evidence" value="ECO:0007669"/>
    <property type="project" value="TreeGrafter"/>
</dbReference>
<dbReference type="GO" id="GO:0000976">
    <property type="term" value="F:transcription cis-regulatory region binding"/>
    <property type="evidence" value="ECO:0007669"/>
    <property type="project" value="TreeGrafter"/>
</dbReference>
<evidence type="ECO:0000313" key="4">
    <source>
        <dbReference type="Proteomes" id="UP000651452"/>
    </source>
</evidence>
<dbReference type="OrthoDB" id="407832at2759"/>
<keyword evidence="1" id="KW-0539">Nucleus</keyword>
<sequence length="582" mass="64614">MQVLFIFQVDVVDRAHIAPPKRLRFKDVVKFKRAPGFTVNQPWLQPSSTLSFLDETAAVAKASNGPAISTRTDQLHSPPSPQIQTEQAPGPQSTVTSDQTSSSLSPECSAPTVNADAIHHRPWEDSYAPSESLAHAVVGLSPTTIIATTPSPITTQDTSIPNALPIGLQEACLIRHFTAKLAHAFDTTDRDAHYTLTLPHRAMNSPVLLYAICTVSSRLLTSWWYSKASKPTVLHFDNIPLPELDESSAIHYHNACLGLLLDFANIPVDKANAEAHADALAATTILRTYEQLDTSLTGLDAEVYQGVVQTVMSKHHDVSIYSLENMDKKHRDERGDLILAEGLRTSACLIALRQEIWSVLLYRRPFRLPLAENMDYSTLGPTDDFTWANRLILWCADVARFCFGSSTSMPQSPEKHSPAYEKWRTLKDFDDRWTANPPAYFRPLYHCPARPERGDYFPVIWQLNDAHIIAMQHLELGRMLLAVYNPRRQRVGIGSSASNLAIERQLRESIKVLCGLALADKRFQAGMTVAAIGISIGGEFFDNVREQGAIVGFLKTLEEEHAWPTRSIIDALQTAWGVGAYA</sequence>
<proteinExistence type="predicted"/>
<evidence type="ECO:0000313" key="3">
    <source>
        <dbReference type="EMBL" id="KAF9694120.1"/>
    </source>
</evidence>
<feature type="compositionally biased region" description="Polar residues" evidence="2">
    <location>
        <begin position="68"/>
        <end position="92"/>
    </location>
</feature>
<dbReference type="GO" id="GO:0045944">
    <property type="term" value="P:positive regulation of transcription by RNA polymerase II"/>
    <property type="evidence" value="ECO:0007669"/>
    <property type="project" value="TreeGrafter"/>
</dbReference>
<feature type="region of interest" description="Disordered" evidence="2">
    <location>
        <begin position="68"/>
        <end position="110"/>
    </location>
</feature>
<keyword evidence="4" id="KW-1185">Reference proteome</keyword>
<accession>A0A8H7MGP6</accession>
<comment type="caution">
    <text evidence="3">The sequence shown here is derived from an EMBL/GenBank/DDBJ whole genome shotgun (WGS) entry which is preliminary data.</text>
</comment>
<dbReference type="GO" id="GO:0003700">
    <property type="term" value="F:DNA-binding transcription factor activity"/>
    <property type="evidence" value="ECO:0007669"/>
    <property type="project" value="TreeGrafter"/>
</dbReference>
<name>A0A8H7MGP6_9PLEO</name>
<evidence type="ECO:0000256" key="2">
    <source>
        <dbReference type="SAM" id="MobiDB-lite"/>
    </source>
</evidence>
<dbReference type="AlphaFoldDB" id="A0A8H7MGP6"/>
<dbReference type="PANTHER" id="PTHR37534">
    <property type="entry name" value="TRANSCRIPTIONAL ACTIVATOR PROTEIN UGA3"/>
    <property type="match status" value="1"/>
</dbReference>
<organism evidence="3 4">
    <name type="scientific">Ascochyta lentis</name>
    <dbReference type="NCBI Taxonomy" id="205686"/>
    <lineage>
        <taxon>Eukaryota</taxon>
        <taxon>Fungi</taxon>
        <taxon>Dikarya</taxon>
        <taxon>Ascomycota</taxon>
        <taxon>Pezizomycotina</taxon>
        <taxon>Dothideomycetes</taxon>
        <taxon>Pleosporomycetidae</taxon>
        <taxon>Pleosporales</taxon>
        <taxon>Pleosporineae</taxon>
        <taxon>Didymellaceae</taxon>
        <taxon>Ascochyta</taxon>
    </lineage>
</organism>
<reference evidence="3" key="1">
    <citation type="submission" date="2018-12" db="EMBL/GenBank/DDBJ databases">
        <authorList>
            <person name="Syme R.A."/>
            <person name="Farfan-Caceres L."/>
            <person name="Lichtenzveig J."/>
        </authorList>
    </citation>
    <scope>NUCLEOTIDE SEQUENCE</scope>
    <source>
        <strain evidence="3">Al4</strain>
    </source>
</reference>
<dbReference type="EMBL" id="RZGK01000014">
    <property type="protein sequence ID" value="KAF9694120.1"/>
    <property type="molecule type" value="Genomic_DNA"/>
</dbReference>
<protein>
    <submittedName>
        <fullName evidence="3">Uncharacterized protein</fullName>
    </submittedName>
</protein>
<evidence type="ECO:0000256" key="1">
    <source>
        <dbReference type="ARBA" id="ARBA00023242"/>
    </source>
</evidence>
<gene>
    <name evidence="3" type="ORF">EKO04_007742</name>
</gene>
<dbReference type="PANTHER" id="PTHR37534:SF2">
    <property type="entry name" value="N-ACETYLTRANSFERASE DOMAIN-CONTAINING PROTEIN"/>
    <property type="match status" value="1"/>
</dbReference>
<dbReference type="Proteomes" id="UP000651452">
    <property type="component" value="Unassembled WGS sequence"/>
</dbReference>
<reference evidence="3" key="2">
    <citation type="submission" date="2020-09" db="EMBL/GenBank/DDBJ databases">
        <title>Reference genome assembly for Australian Ascochyta lentis isolate Al4.</title>
        <authorList>
            <person name="Lee R.C."/>
            <person name="Farfan-Caceres L.M."/>
            <person name="Debler J.W."/>
            <person name="Williams A.H."/>
            <person name="Henares B.M."/>
        </authorList>
    </citation>
    <scope>NUCLEOTIDE SEQUENCE</scope>
    <source>
        <strain evidence="3">Al4</strain>
    </source>
</reference>
<feature type="compositionally biased region" description="Low complexity" evidence="2">
    <location>
        <begin position="93"/>
        <end position="105"/>
    </location>
</feature>